<keyword evidence="1" id="KW-1133">Transmembrane helix</keyword>
<proteinExistence type="predicted"/>
<organism evidence="2 4">
    <name type="scientific">Octopus sinensis</name>
    <name type="common">East Asian common octopus</name>
    <dbReference type="NCBI Taxonomy" id="2607531"/>
    <lineage>
        <taxon>Eukaryota</taxon>
        <taxon>Metazoa</taxon>
        <taxon>Spiralia</taxon>
        <taxon>Lophotrochozoa</taxon>
        <taxon>Mollusca</taxon>
        <taxon>Cephalopoda</taxon>
        <taxon>Coleoidea</taxon>
        <taxon>Octopodiformes</taxon>
        <taxon>Octopoda</taxon>
        <taxon>Incirrata</taxon>
        <taxon>Octopodidae</taxon>
        <taxon>Octopus</taxon>
    </lineage>
</organism>
<evidence type="ECO:0000313" key="4">
    <source>
        <dbReference type="RefSeq" id="XP_029639276.1"/>
    </source>
</evidence>
<evidence type="ECO:0000313" key="3">
    <source>
        <dbReference type="RefSeq" id="XP_029639267.1"/>
    </source>
</evidence>
<keyword evidence="1" id="KW-0812">Transmembrane</keyword>
<dbReference type="KEGG" id="osn:115214262"/>
<reference evidence="3 4" key="1">
    <citation type="submission" date="2025-08" db="UniProtKB">
        <authorList>
            <consortium name="RefSeq"/>
        </authorList>
    </citation>
    <scope>IDENTIFICATION</scope>
</reference>
<dbReference type="RefSeq" id="XP_036363768.1">
    <property type="nucleotide sequence ID" value="XM_036507875.1"/>
</dbReference>
<sequence length="161" mass="18770">MKNFQTTPILERNNSTDSDQSHILHFHARLITYIGATISIGLCIITLCVLIWYIRKQKTLTFEQVPVEDGNTNDAKSNTKNVYDDFQYLRCKITENNTQQSDNRMQQTSVVYETPTIQREHVTPRGNIADEDANIYGNTLQHQRLERQPTNEIYMNMDTNR</sequence>
<dbReference type="AlphaFoldDB" id="A0A6P7SN26"/>
<dbReference type="Proteomes" id="UP000515154">
    <property type="component" value="Linkage group LG1"/>
</dbReference>
<evidence type="ECO:0000256" key="1">
    <source>
        <dbReference type="SAM" id="Phobius"/>
    </source>
</evidence>
<evidence type="ECO:0000313" key="2">
    <source>
        <dbReference type="Proteomes" id="UP000515154"/>
    </source>
</evidence>
<keyword evidence="2" id="KW-1185">Reference proteome</keyword>
<gene>
    <name evidence="3 4 5" type="primary">LOC115214262</name>
</gene>
<dbReference type="RefSeq" id="XP_029639276.1">
    <property type="nucleotide sequence ID" value="XM_029783416.2"/>
</dbReference>
<protein>
    <submittedName>
        <fullName evidence="3 4">Uncharacterized protein LOC115214262</fullName>
    </submittedName>
</protein>
<name>A0A6P7SN26_9MOLL</name>
<accession>A0A6P7SN26</accession>
<feature type="transmembrane region" description="Helical" evidence="1">
    <location>
        <begin position="30"/>
        <end position="54"/>
    </location>
</feature>
<dbReference type="RefSeq" id="XP_029639267.1">
    <property type="nucleotide sequence ID" value="XM_029783407.2"/>
</dbReference>
<keyword evidence="1" id="KW-0472">Membrane</keyword>
<evidence type="ECO:0000313" key="5">
    <source>
        <dbReference type="RefSeq" id="XP_036363768.1"/>
    </source>
</evidence>